<proteinExistence type="predicted"/>
<dbReference type="Pfam" id="PF11918">
    <property type="entry name" value="Peptidase_S41_N"/>
    <property type="match status" value="1"/>
</dbReference>
<dbReference type="Gene3D" id="3.30.750.44">
    <property type="match status" value="1"/>
</dbReference>
<evidence type="ECO:0000313" key="2">
    <source>
        <dbReference type="EMBL" id="GAA0259764.1"/>
    </source>
</evidence>
<gene>
    <name evidence="2" type="ORF">GCM10010492_70860</name>
</gene>
<feature type="domain" description="Tail specific protease" evidence="1">
    <location>
        <begin position="95"/>
        <end position="276"/>
    </location>
</feature>
<dbReference type="InterPro" id="IPR005151">
    <property type="entry name" value="Tail-specific_protease"/>
</dbReference>
<dbReference type="Proteomes" id="UP001500416">
    <property type="component" value="Unassembled WGS sequence"/>
</dbReference>
<reference evidence="2 3" key="1">
    <citation type="journal article" date="2019" name="Int. J. Syst. Evol. Microbiol.">
        <title>The Global Catalogue of Microorganisms (GCM) 10K type strain sequencing project: providing services to taxonomists for standard genome sequencing and annotation.</title>
        <authorList>
            <consortium name="The Broad Institute Genomics Platform"/>
            <consortium name="The Broad Institute Genome Sequencing Center for Infectious Disease"/>
            <person name="Wu L."/>
            <person name="Ma J."/>
        </authorList>
    </citation>
    <scope>NUCLEOTIDE SEQUENCE [LARGE SCALE GENOMIC DNA]</scope>
    <source>
        <strain evidence="2 3">JCM 3380</strain>
    </source>
</reference>
<dbReference type="Gene3D" id="3.90.226.10">
    <property type="entry name" value="2-enoyl-CoA Hydratase, Chain A, domain 1"/>
    <property type="match status" value="1"/>
</dbReference>
<organism evidence="2 3">
    <name type="scientific">Saccharothrix mutabilis subsp. mutabilis</name>
    <dbReference type="NCBI Taxonomy" id="66855"/>
    <lineage>
        <taxon>Bacteria</taxon>
        <taxon>Bacillati</taxon>
        <taxon>Actinomycetota</taxon>
        <taxon>Actinomycetes</taxon>
        <taxon>Pseudonocardiales</taxon>
        <taxon>Pseudonocardiaceae</taxon>
        <taxon>Saccharothrix</taxon>
    </lineage>
</organism>
<comment type="caution">
    <text evidence="2">The sequence shown here is derived from an EMBL/GenBank/DDBJ whole genome shotgun (WGS) entry which is preliminary data.</text>
</comment>
<keyword evidence="3" id="KW-1185">Reference proteome</keyword>
<dbReference type="PANTHER" id="PTHR11261:SF3">
    <property type="entry name" value="RETINOL-BINDING PROTEIN 3"/>
    <property type="match status" value="1"/>
</dbReference>
<evidence type="ECO:0000313" key="3">
    <source>
        <dbReference type="Proteomes" id="UP001500416"/>
    </source>
</evidence>
<evidence type="ECO:0000259" key="1">
    <source>
        <dbReference type="SMART" id="SM00245"/>
    </source>
</evidence>
<protein>
    <submittedName>
        <fullName evidence="2">S41 family peptidase</fullName>
    </submittedName>
</protein>
<dbReference type="SUPFAM" id="SSF52096">
    <property type="entry name" value="ClpP/crotonase"/>
    <property type="match status" value="1"/>
</dbReference>
<name>A0ABN0US29_9PSEU</name>
<dbReference type="EMBL" id="BAAABU010000029">
    <property type="protein sequence ID" value="GAA0259764.1"/>
    <property type="molecule type" value="Genomic_DNA"/>
</dbReference>
<accession>A0ABN0US29</accession>
<dbReference type="CDD" id="cd07563">
    <property type="entry name" value="Peptidase_S41_IRBP"/>
    <property type="match status" value="1"/>
</dbReference>
<dbReference type="InterPro" id="IPR029045">
    <property type="entry name" value="ClpP/crotonase-like_dom_sf"/>
</dbReference>
<dbReference type="Pfam" id="PF03572">
    <property type="entry name" value="Peptidase_S41"/>
    <property type="match status" value="1"/>
</dbReference>
<dbReference type="SMART" id="SM00245">
    <property type="entry name" value="TSPc"/>
    <property type="match status" value="1"/>
</dbReference>
<sequence>MDTTSIVTRTRELLVEHYVFPDVAAQLDAFLAGRTDHYATATTPEELGKLVTEDLQSVNGDRHLRLKHHVDEVPEGDDAASEHQIRREFDLAMGGVPGLRRLTGGVAHLELAPYLFPVGMCADVVAAAFTLVSRAEALIIDLRRNRGGDPHTVALVCGHLLAEPTHLNTMYHREDESYHQFWSSPVVPGARFDPAKPVYVLTSAATFSAAEELSYDLQQLKRATIVGETTGGGAHPRRGFTVHPHLEATIPTARAINPVSGTNWELVGVRPDIAVPADEALDRAHREALAELDRRGGDSPSLAEARRALARLCC</sequence>
<dbReference type="PANTHER" id="PTHR11261">
    <property type="entry name" value="INTERPHOTORECEPTOR RETINOID-BINDING PROTEIN"/>
    <property type="match status" value="1"/>
</dbReference>
<dbReference type="RefSeq" id="WP_343939295.1">
    <property type="nucleotide sequence ID" value="NZ_BAAABU010000029.1"/>
</dbReference>